<evidence type="ECO:0000256" key="10">
    <source>
        <dbReference type="ARBA" id="ARBA00071686"/>
    </source>
</evidence>
<dbReference type="EMBL" id="KQ965770">
    <property type="protein sequence ID" value="KXS14345.1"/>
    <property type="molecule type" value="Genomic_DNA"/>
</dbReference>
<evidence type="ECO:0000313" key="15">
    <source>
        <dbReference type="EMBL" id="KXS14345.1"/>
    </source>
</evidence>
<dbReference type="AlphaFoldDB" id="A0A139AD24"/>
<dbReference type="Pfam" id="PF02771">
    <property type="entry name" value="Acyl-CoA_dh_N"/>
    <property type="match status" value="1"/>
</dbReference>
<feature type="non-terminal residue" evidence="15">
    <location>
        <position position="1"/>
    </location>
</feature>
<proteinExistence type="inferred from homology"/>
<dbReference type="OrthoDB" id="9988775at2759"/>
<dbReference type="GO" id="GO:0009083">
    <property type="term" value="P:branched-chain amino acid catabolic process"/>
    <property type="evidence" value="ECO:0007669"/>
    <property type="project" value="UniProtKB-KW"/>
</dbReference>
<keyword evidence="5 11" id="KW-0285">Flavoprotein</keyword>
<comment type="pathway">
    <text evidence="2">Amino-acid degradation; L-valine degradation.</text>
</comment>
<dbReference type="InterPro" id="IPR009075">
    <property type="entry name" value="AcylCo_DH/oxidase_C"/>
</dbReference>
<evidence type="ECO:0000256" key="8">
    <source>
        <dbReference type="ARBA" id="ARBA00049552"/>
    </source>
</evidence>
<dbReference type="InterPro" id="IPR052547">
    <property type="entry name" value="Mito_Isobutyryl-CoADH"/>
</dbReference>
<feature type="domain" description="Acyl-CoA oxidase/dehydrogenase middle" evidence="13">
    <location>
        <begin position="121"/>
        <end position="214"/>
    </location>
</feature>
<accession>A0A139AD24</accession>
<evidence type="ECO:0000256" key="4">
    <source>
        <dbReference type="ARBA" id="ARBA00022456"/>
    </source>
</evidence>
<dbReference type="InterPro" id="IPR046373">
    <property type="entry name" value="Acyl-CoA_Oxase/DH_mid-dom_sf"/>
</dbReference>
<reference evidence="15 16" key="1">
    <citation type="journal article" date="2015" name="Genome Biol. Evol.">
        <title>Phylogenomic analyses indicate that early fungi evolved digesting cell walls of algal ancestors of land plants.</title>
        <authorList>
            <person name="Chang Y."/>
            <person name="Wang S."/>
            <person name="Sekimoto S."/>
            <person name="Aerts A.L."/>
            <person name="Choi C."/>
            <person name="Clum A."/>
            <person name="LaButti K.M."/>
            <person name="Lindquist E.A."/>
            <person name="Yee Ngan C."/>
            <person name="Ohm R.A."/>
            <person name="Salamov A.A."/>
            <person name="Grigoriev I.V."/>
            <person name="Spatafora J.W."/>
            <person name="Berbee M.L."/>
        </authorList>
    </citation>
    <scope>NUCLEOTIDE SEQUENCE [LARGE SCALE GENOMIC DNA]</scope>
    <source>
        <strain evidence="15 16">JEL478</strain>
    </source>
</reference>
<dbReference type="InterPro" id="IPR037069">
    <property type="entry name" value="AcylCoA_DH/ox_N_sf"/>
</dbReference>
<organism evidence="15 16">
    <name type="scientific">Gonapodya prolifera (strain JEL478)</name>
    <name type="common">Monoblepharis prolifera</name>
    <dbReference type="NCBI Taxonomy" id="1344416"/>
    <lineage>
        <taxon>Eukaryota</taxon>
        <taxon>Fungi</taxon>
        <taxon>Fungi incertae sedis</taxon>
        <taxon>Chytridiomycota</taxon>
        <taxon>Chytridiomycota incertae sedis</taxon>
        <taxon>Monoblepharidomycetes</taxon>
        <taxon>Monoblepharidales</taxon>
        <taxon>Gonapodyaceae</taxon>
        <taxon>Gonapodya</taxon>
    </lineage>
</organism>
<evidence type="ECO:0000256" key="6">
    <source>
        <dbReference type="ARBA" id="ARBA00022827"/>
    </source>
</evidence>
<dbReference type="FunFam" id="2.40.110.10:FF:000001">
    <property type="entry name" value="Acyl-CoA dehydrogenase, mitochondrial"/>
    <property type="match status" value="1"/>
</dbReference>
<keyword evidence="6 11" id="KW-0274">FAD</keyword>
<evidence type="ECO:0000256" key="7">
    <source>
        <dbReference type="ARBA" id="ARBA00023002"/>
    </source>
</evidence>
<name>A0A139AD24_GONPJ</name>
<dbReference type="FunFam" id="1.20.140.10:FF:000001">
    <property type="entry name" value="Acyl-CoA dehydrogenase"/>
    <property type="match status" value="1"/>
</dbReference>
<comment type="cofactor">
    <cofactor evidence="1 11">
        <name>FAD</name>
        <dbReference type="ChEBI" id="CHEBI:57692"/>
    </cofactor>
</comment>
<evidence type="ECO:0000313" key="16">
    <source>
        <dbReference type="Proteomes" id="UP000070544"/>
    </source>
</evidence>
<dbReference type="PANTHER" id="PTHR43831:SF1">
    <property type="entry name" value="ISOBUTYRYL-COA DEHYDROGENASE, MITOCHONDRIAL"/>
    <property type="match status" value="1"/>
</dbReference>
<dbReference type="STRING" id="1344416.A0A139AD24"/>
<evidence type="ECO:0000259" key="13">
    <source>
        <dbReference type="Pfam" id="PF02770"/>
    </source>
</evidence>
<dbReference type="Gene3D" id="2.40.110.10">
    <property type="entry name" value="Butyryl-CoA Dehydrogenase, subunit A, domain 2"/>
    <property type="match status" value="1"/>
</dbReference>
<feature type="domain" description="Acyl-CoA dehydrogenase/oxidase N-terminal" evidence="14">
    <location>
        <begin position="5"/>
        <end position="116"/>
    </location>
</feature>
<evidence type="ECO:0000259" key="14">
    <source>
        <dbReference type="Pfam" id="PF02771"/>
    </source>
</evidence>
<dbReference type="Proteomes" id="UP000070544">
    <property type="component" value="Unassembled WGS sequence"/>
</dbReference>
<evidence type="ECO:0000256" key="9">
    <source>
        <dbReference type="ARBA" id="ARBA00050268"/>
    </source>
</evidence>
<dbReference type="SUPFAM" id="SSF47203">
    <property type="entry name" value="Acyl-CoA dehydrogenase C-terminal domain-like"/>
    <property type="match status" value="1"/>
</dbReference>
<comment type="catalytic activity">
    <reaction evidence="8">
        <text>(2S)-2-methylbutanoyl-CoA + oxidized [electron-transfer flavoprotein] + H(+) = (2E)-2-methylbut-2-enoyl-CoA + reduced [electron-transfer flavoprotein]</text>
        <dbReference type="Rhea" id="RHEA:48256"/>
        <dbReference type="Rhea" id="RHEA-COMP:10685"/>
        <dbReference type="Rhea" id="RHEA-COMP:10686"/>
        <dbReference type="ChEBI" id="CHEBI:15378"/>
        <dbReference type="ChEBI" id="CHEBI:57337"/>
        <dbReference type="ChEBI" id="CHEBI:57692"/>
        <dbReference type="ChEBI" id="CHEBI:58307"/>
        <dbReference type="ChEBI" id="CHEBI:88166"/>
    </reaction>
    <physiologicalReaction direction="left-to-right" evidence="8">
        <dbReference type="Rhea" id="RHEA:48257"/>
    </physiologicalReaction>
</comment>
<evidence type="ECO:0000256" key="1">
    <source>
        <dbReference type="ARBA" id="ARBA00001974"/>
    </source>
</evidence>
<dbReference type="Pfam" id="PF02770">
    <property type="entry name" value="Acyl-CoA_dh_M"/>
    <property type="match status" value="1"/>
</dbReference>
<evidence type="ECO:0000256" key="11">
    <source>
        <dbReference type="RuleBase" id="RU362125"/>
    </source>
</evidence>
<dbReference type="OMA" id="LYREAPM"/>
<evidence type="ECO:0000259" key="12">
    <source>
        <dbReference type="Pfam" id="PF00441"/>
    </source>
</evidence>
<comment type="similarity">
    <text evidence="3 11">Belongs to the acyl-CoA dehydrogenase family.</text>
</comment>
<dbReference type="Pfam" id="PF00441">
    <property type="entry name" value="Acyl-CoA_dh_1"/>
    <property type="match status" value="1"/>
</dbReference>
<dbReference type="SUPFAM" id="SSF56645">
    <property type="entry name" value="Acyl-CoA dehydrogenase NM domain-like"/>
    <property type="match status" value="1"/>
</dbReference>
<gene>
    <name evidence="15" type="ORF">M427DRAFT_99806</name>
</gene>
<keyword evidence="4" id="KW-0101">Branched-chain amino acid catabolism</keyword>
<dbReference type="GO" id="GO:0003995">
    <property type="term" value="F:acyl-CoA dehydrogenase activity"/>
    <property type="evidence" value="ECO:0007669"/>
    <property type="project" value="UniProtKB-ARBA"/>
</dbReference>
<evidence type="ECO:0000256" key="3">
    <source>
        <dbReference type="ARBA" id="ARBA00009347"/>
    </source>
</evidence>
<keyword evidence="16" id="KW-1185">Reference proteome</keyword>
<feature type="domain" description="Acyl-CoA dehydrogenase/oxidase C-terminal" evidence="12">
    <location>
        <begin position="226"/>
        <end position="379"/>
    </location>
</feature>
<dbReference type="InterPro" id="IPR036250">
    <property type="entry name" value="AcylCo_DH-like_C"/>
</dbReference>
<dbReference type="Gene3D" id="1.10.540.10">
    <property type="entry name" value="Acyl-CoA dehydrogenase/oxidase, N-terminal domain"/>
    <property type="match status" value="1"/>
</dbReference>
<dbReference type="GO" id="GO:0050660">
    <property type="term" value="F:flavin adenine dinucleotide binding"/>
    <property type="evidence" value="ECO:0007669"/>
    <property type="project" value="InterPro"/>
</dbReference>
<dbReference type="InterPro" id="IPR009100">
    <property type="entry name" value="AcylCoA_DH/oxidase_NM_dom_sf"/>
</dbReference>
<dbReference type="InterPro" id="IPR013786">
    <property type="entry name" value="AcylCoA_DH/ox_N"/>
</dbReference>
<dbReference type="GO" id="GO:0005739">
    <property type="term" value="C:mitochondrion"/>
    <property type="evidence" value="ECO:0007669"/>
    <property type="project" value="TreeGrafter"/>
</dbReference>
<dbReference type="Gene3D" id="1.20.140.10">
    <property type="entry name" value="Butyryl-CoA Dehydrogenase, subunit A, domain 3"/>
    <property type="match status" value="1"/>
</dbReference>
<keyword evidence="7 11" id="KW-0560">Oxidoreductase</keyword>
<dbReference type="PANTHER" id="PTHR43831">
    <property type="entry name" value="ISOBUTYRYL-COA DEHYDROGENASE"/>
    <property type="match status" value="1"/>
</dbReference>
<comment type="catalytic activity">
    <reaction evidence="9">
        <text>propanoyl-CoA + oxidized [electron-transfer flavoprotein] + H(+) = acryloyl-CoA + reduced [electron-transfer flavoprotein]</text>
        <dbReference type="Rhea" id="RHEA:31287"/>
        <dbReference type="Rhea" id="RHEA-COMP:10685"/>
        <dbReference type="Rhea" id="RHEA-COMP:10686"/>
        <dbReference type="ChEBI" id="CHEBI:15378"/>
        <dbReference type="ChEBI" id="CHEBI:57367"/>
        <dbReference type="ChEBI" id="CHEBI:57392"/>
        <dbReference type="ChEBI" id="CHEBI:57692"/>
        <dbReference type="ChEBI" id="CHEBI:58307"/>
    </reaction>
    <physiologicalReaction direction="left-to-right" evidence="9">
        <dbReference type="Rhea" id="RHEA:31288"/>
    </physiologicalReaction>
</comment>
<sequence>SEGLTDEQLEFQQTAKKFADTEFAPNMREWDLNEIWPQEAMRKAAELGFGAIYCSPDFGGTGLGRLDASIIFEALATGDVSTTALLSIHNMCAWMIDEHGSVEQKEKYLPSLASFEKMASYCLTEPNAGSDAGNLSTSARKEGDYYVLNGSKAFISGGGDSEVYVVMARTGVAGPKGISCFIVEKGTEGLSFGAKEKKVGWNSQPTRAVIFEDCKVPASNLVGKEGQGFSIAMKGLNGGRLNIASSSLGGAQAALEHAFEHVKQRKQFGQSISAFQNTQFELVDMATELNAARMLVRRAGKAMDAQDPAVPALCAMAKLHATEKCYDEPITLALFSFVSTGGYGYLKDYPVQQYLRDLRVHRILEGTNEIMRVVVAREMFKE</sequence>
<dbReference type="InterPro" id="IPR006091">
    <property type="entry name" value="Acyl-CoA_Oxase/DH_mid-dom"/>
</dbReference>
<evidence type="ECO:0000256" key="5">
    <source>
        <dbReference type="ARBA" id="ARBA00022630"/>
    </source>
</evidence>
<dbReference type="PIRSF" id="PIRSF016578">
    <property type="entry name" value="HsaA"/>
    <property type="match status" value="1"/>
</dbReference>
<protein>
    <recommendedName>
        <fullName evidence="10">Isobutyryl-CoA dehydrogenase, mitochondrial</fullName>
    </recommendedName>
</protein>
<evidence type="ECO:0000256" key="2">
    <source>
        <dbReference type="ARBA" id="ARBA00005109"/>
    </source>
</evidence>